<dbReference type="OrthoDB" id="3350812at2759"/>
<gene>
    <name evidence="3" type="ORF">P691DRAFT_735880</name>
</gene>
<dbReference type="EMBL" id="MU151343">
    <property type="protein sequence ID" value="KAF9444860.1"/>
    <property type="molecule type" value="Genomic_DNA"/>
</dbReference>
<dbReference type="InterPro" id="IPR045340">
    <property type="entry name" value="DUF6533"/>
</dbReference>
<feature type="transmembrane region" description="Helical" evidence="1">
    <location>
        <begin position="215"/>
        <end position="234"/>
    </location>
</feature>
<dbReference type="AlphaFoldDB" id="A0A9P5X833"/>
<reference evidence="3" key="1">
    <citation type="submission" date="2020-11" db="EMBL/GenBank/DDBJ databases">
        <authorList>
            <consortium name="DOE Joint Genome Institute"/>
            <person name="Ahrendt S."/>
            <person name="Riley R."/>
            <person name="Andreopoulos W."/>
            <person name="Labutti K."/>
            <person name="Pangilinan J."/>
            <person name="Ruiz-Duenas F.J."/>
            <person name="Barrasa J.M."/>
            <person name="Sanchez-Garcia M."/>
            <person name="Camarero S."/>
            <person name="Miyauchi S."/>
            <person name="Serrano A."/>
            <person name="Linde D."/>
            <person name="Babiker R."/>
            <person name="Drula E."/>
            <person name="Ayuso-Fernandez I."/>
            <person name="Pacheco R."/>
            <person name="Padilla G."/>
            <person name="Ferreira P."/>
            <person name="Barriuso J."/>
            <person name="Kellner H."/>
            <person name="Castanera R."/>
            <person name="Alfaro M."/>
            <person name="Ramirez L."/>
            <person name="Pisabarro A.G."/>
            <person name="Kuo A."/>
            <person name="Tritt A."/>
            <person name="Lipzen A."/>
            <person name="He G."/>
            <person name="Yan M."/>
            <person name="Ng V."/>
            <person name="Cullen D."/>
            <person name="Martin F."/>
            <person name="Rosso M.-N."/>
            <person name="Henrissat B."/>
            <person name="Hibbett D."/>
            <person name="Martinez A.T."/>
            <person name="Grigoriev I.V."/>
        </authorList>
    </citation>
    <scope>NUCLEOTIDE SEQUENCE</scope>
    <source>
        <strain evidence="3">MF-IS2</strain>
    </source>
</reference>
<keyword evidence="4" id="KW-1185">Reference proteome</keyword>
<feature type="domain" description="DUF6533" evidence="2">
    <location>
        <begin position="20"/>
        <end position="64"/>
    </location>
</feature>
<accession>A0A9P5X833</accession>
<sequence>MDGTVTTLIWAIQQFSITQYCKVALITVFTADYFQTLATEITFLWPAPWTVLKAVFLVTRYSPFVDAAMFIFIITALTPSTEVCTQILRVNVWSSGIGQMSAQVLLIYRAYALLGQTRPSAIILSVFAIIVFATGFTLLALIHHHLSVLQSPLPGFLPGCLIASSSTAEDGYAIAGIIASIIYETILFLTICWAKFQKYKEDGNWLMKRIYSDALVYYLISLVISALGIIVWFSSTGPIRDLSSPVSRFLISIVSCRIILHIRKYGHEGLRVLNDSGAFGTINMVAGETVQSISGIEFAGPGQRRRVDTEIGLH</sequence>
<protein>
    <recommendedName>
        <fullName evidence="2">DUF6533 domain-containing protein</fullName>
    </recommendedName>
</protein>
<dbReference type="Pfam" id="PF20151">
    <property type="entry name" value="DUF6533"/>
    <property type="match status" value="1"/>
</dbReference>
<comment type="caution">
    <text evidence="3">The sequence shown here is derived from an EMBL/GenBank/DDBJ whole genome shotgun (WGS) entry which is preliminary data.</text>
</comment>
<feature type="transmembrane region" description="Helical" evidence="1">
    <location>
        <begin position="172"/>
        <end position="194"/>
    </location>
</feature>
<keyword evidence="1" id="KW-0472">Membrane</keyword>
<dbReference type="Proteomes" id="UP000807342">
    <property type="component" value="Unassembled WGS sequence"/>
</dbReference>
<keyword evidence="1" id="KW-0812">Transmembrane</keyword>
<evidence type="ECO:0000259" key="2">
    <source>
        <dbReference type="Pfam" id="PF20151"/>
    </source>
</evidence>
<evidence type="ECO:0000256" key="1">
    <source>
        <dbReference type="SAM" id="Phobius"/>
    </source>
</evidence>
<keyword evidence="1" id="KW-1133">Transmembrane helix</keyword>
<evidence type="ECO:0000313" key="3">
    <source>
        <dbReference type="EMBL" id="KAF9444860.1"/>
    </source>
</evidence>
<evidence type="ECO:0000313" key="4">
    <source>
        <dbReference type="Proteomes" id="UP000807342"/>
    </source>
</evidence>
<organism evidence="3 4">
    <name type="scientific">Macrolepiota fuliginosa MF-IS2</name>
    <dbReference type="NCBI Taxonomy" id="1400762"/>
    <lineage>
        <taxon>Eukaryota</taxon>
        <taxon>Fungi</taxon>
        <taxon>Dikarya</taxon>
        <taxon>Basidiomycota</taxon>
        <taxon>Agaricomycotina</taxon>
        <taxon>Agaricomycetes</taxon>
        <taxon>Agaricomycetidae</taxon>
        <taxon>Agaricales</taxon>
        <taxon>Agaricineae</taxon>
        <taxon>Agaricaceae</taxon>
        <taxon>Macrolepiota</taxon>
    </lineage>
</organism>
<name>A0A9P5X833_9AGAR</name>
<feature type="transmembrane region" description="Helical" evidence="1">
    <location>
        <begin position="121"/>
        <end position="142"/>
    </location>
</feature>
<proteinExistence type="predicted"/>